<dbReference type="RefSeq" id="WP_116852761.1">
    <property type="nucleotide sequence ID" value="NZ_QTJV01000002.1"/>
</dbReference>
<reference evidence="3 4" key="1">
    <citation type="submission" date="2018-08" db="EMBL/GenBank/DDBJ databases">
        <title>Chitinophaga sp. K20C18050901, a novel bacterium isolated from forest soil.</title>
        <authorList>
            <person name="Wang C."/>
        </authorList>
    </citation>
    <scope>NUCLEOTIDE SEQUENCE [LARGE SCALE GENOMIC DNA]</scope>
    <source>
        <strain evidence="3 4">K20C18050901</strain>
    </source>
</reference>
<evidence type="ECO:0000313" key="3">
    <source>
        <dbReference type="EMBL" id="RFM35282.1"/>
    </source>
</evidence>
<proteinExistence type="predicted"/>
<feature type="region of interest" description="Disordered" evidence="1">
    <location>
        <begin position="309"/>
        <end position="330"/>
    </location>
</feature>
<dbReference type="AlphaFoldDB" id="A0A3E1P525"/>
<keyword evidence="2" id="KW-0812">Transmembrane</keyword>
<evidence type="ECO:0000256" key="2">
    <source>
        <dbReference type="SAM" id="Phobius"/>
    </source>
</evidence>
<organism evidence="3 4">
    <name type="scientific">Chitinophaga silvisoli</name>
    <dbReference type="NCBI Taxonomy" id="2291814"/>
    <lineage>
        <taxon>Bacteria</taxon>
        <taxon>Pseudomonadati</taxon>
        <taxon>Bacteroidota</taxon>
        <taxon>Chitinophagia</taxon>
        <taxon>Chitinophagales</taxon>
        <taxon>Chitinophagaceae</taxon>
        <taxon>Chitinophaga</taxon>
    </lineage>
</organism>
<keyword evidence="2" id="KW-0472">Membrane</keyword>
<evidence type="ECO:0000313" key="4">
    <source>
        <dbReference type="Proteomes" id="UP000261174"/>
    </source>
</evidence>
<comment type="caution">
    <text evidence="3">The sequence shown here is derived from an EMBL/GenBank/DDBJ whole genome shotgun (WGS) entry which is preliminary data.</text>
</comment>
<feature type="compositionally biased region" description="Basic and acidic residues" evidence="1">
    <location>
        <begin position="309"/>
        <end position="324"/>
    </location>
</feature>
<evidence type="ECO:0000256" key="1">
    <source>
        <dbReference type="SAM" id="MobiDB-lite"/>
    </source>
</evidence>
<gene>
    <name evidence="3" type="ORF">DXN04_07780</name>
</gene>
<feature type="transmembrane region" description="Helical" evidence="2">
    <location>
        <begin position="159"/>
        <end position="180"/>
    </location>
</feature>
<sequence>MGKQIIVKTLILFAILGYGLGSQAQVQVSARTDTNRIRIGEQVKLILSATLPDKGAGNVVFPQLPDSFTHWEVVSRTGFDTSAANGNKVLQQTLVLTSFDSGSWNLPALKFDVLSNGAVTDSAFTDSLLIDVGTVEVDTTKAFKPIKAVRSVPWSFWDYWLYFAIGISVILIGIGLFVYFRSRPKKEVLKPTAPAVPPYEVALLALRQLKEEKLWQQGDVKQYYTRITDILRAYFEQQFNIPALEQTSEELLQHIKPVTILNQQRDRLRDLLTIADLAKFAKLTPTPEEHERALSQAFEIVEWTKPAVEKAKESEKANDADAGKTEGAGN</sequence>
<keyword evidence="2" id="KW-1133">Transmembrane helix</keyword>
<accession>A0A3E1P525</accession>
<protein>
    <recommendedName>
        <fullName evidence="5">Protein BatD</fullName>
    </recommendedName>
</protein>
<keyword evidence="4" id="KW-1185">Reference proteome</keyword>
<dbReference type="EMBL" id="QTJV01000002">
    <property type="protein sequence ID" value="RFM35282.1"/>
    <property type="molecule type" value="Genomic_DNA"/>
</dbReference>
<dbReference type="OrthoDB" id="9807384at2"/>
<evidence type="ECO:0008006" key="5">
    <source>
        <dbReference type="Google" id="ProtNLM"/>
    </source>
</evidence>
<name>A0A3E1P525_9BACT</name>
<dbReference type="Proteomes" id="UP000261174">
    <property type="component" value="Unassembled WGS sequence"/>
</dbReference>